<gene>
    <name evidence="8" type="ORF">CGOC_LOCUS6302</name>
</gene>
<feature type="non-terminal residue" evidence="8">
    <location>
        <position position="1"/>
    </location>
</feature>
<dbReference type="InterPro" id="IPR017927">
    <property type="entry name" value="FAD-bd_FR_type"/>
</dbReference>
<dbReference type="Gene3D" id="1.20.990.10">
    <property type="entry name" value="NADPH-cytochrome p450 Reductase, Chain A, domain 3"/>
    <property type="match status" value="1"/>
</dbReference>
<dbReference type="Gene3D" id="2.40.30.10">
    <property type="entry name" value="Translation factors"/>
    <property type="match status" value="1"/>
</dbReference>
<evidence type="ECO:0000313" key="8">
    <source>
        <dbReference type="EMBL" id="VDK67291.1"/>
    </source>
</evidence>
<dbReference type="GO" id="GO:0010181">
    <property type="term" value="F:FMN binding"/>
    <property type="evidence" value="ECO:0007669"/>
    <property type="project" value="TreeGrafter"/>
</dbReference>
<evidence type="ECO:0000256" key="3">
    <source>
        <dbReference type="ARBA" id="ARBA00022643"/>
    </source>
</evidence>
<dbReference type="InterPro" id="IPR003097">
    <property type="entry name" value="CysJ-like_FAD-binding"/>
</dbReference>
<dbReference type="GO" id="GO:0005829">
    <property type="term" value="C:cytosol"/>
    <property type="evidence" value="ECO:0007669"/>
    <property type="project" value="TreeGrafter"/>
</dbReference>
<keyword evidence="2" id="KW-0285">Flavoprotein</keyword>
<name>A0A3P6TSD3_CYLGO</name>
<keyword evidence="6" id="KW-0560">Oxidoreductase</keyword>
<evidence type="ECO:0000259" key="7">
    <source>
        <dbReference type="PROSITE" id="PS51384"/>
    </source>
</evidence>
<dbReference type="GO" id="GO:0009725">
    <property type="term" value="P:response to hormone"/>
    <property type="evidence" value="ECO:0007669"/>
    <property type="project" value="TreeGrafter"/>
</dbReference>
<dbReference type="Pfam" id="PF00667">
    <property type="entry name" value="FAD_binding_1"/>
    <property type="match status" value="1"/>
</dbReference>
<evidence type="ECO:0000256" key="5">
    <source>
        <dbReference type="ARBA" id="ARBA00022857"/>
    </source>
</evidence>
<dbReference type="SUPFAM" id="SSF63380">
    <property type="entry name" value="Riboflavin synthase domain-like"/>
    <property type="match status" value="1"/>
</dbReference>
<dbReference type="InterPro" id="IPR023173">
    <property type="entry name" value="NADPH_Cyt_P450_Rdtase_alpha"/>
</dbReference>
<evidence type="ECO:0000256" key="2">
    <source>
        <dbReference type="ARBA" id="ARBA00022630"/>
    </source>
</evidence>
<dbReference type="InterPro" id="IPR001709">
    <property type="entry name" value="Flavoprot_Pyr_Nucl_cyt_Rdtase"/>
</dbReference>
<dbReference type="FunFam" id="1.20.990.10:FF:000001">
    <property type="entry name" value="NADPH--cytochrome P450 reductase"/>
    <property type="match status" value="1"/>
</dbReference>
<evidence type="ECO:0000313" key="9">
    <source>
        <dbReference type="Proteomes" id="UP000271889"/>
    </source>
</evidence>
<proteinExistence type="predicted"/>
<dbReference type="GO" id="GO:0050660">
    <property type="term" value="F:flavin adenine dinucleotide binding"/>
    <property type="evidence" value="ECO:0007669"/>
    <property type="project" value="TreeGrafter"/>
</dbReference>
<keyword evidence="3" id="KW-0288">FMN</keyword>
<dbReference type="Proteomes" id="UP000271889">
    <property type="component" value="Unassembled WGS sequence"/>
</dbReference>
<evidence type="ECO:0000256" key="1">
    <source>
        <dbReference type="ARBA" id="ARBA00001974"/>
    </source>
</evidence>
<dbReference type="PROSITE" id="PS51384">
    <property type="entry name" value="FAD_FR"/>
    <property type="match status" value="1"/>
</dbReference>
<dbReference type="EMBL" id="UYRV01020291">
    <property type="protein sequence ID" value="VDK67291.1"/>
    <property type="molecule type" value="Genomic_DNA"/>
</dbReference>
<feature type="domain" description="FAD-binding FR-type" evidence="7">
    <location>
        <begin position="19"/>
        <end position="269"/>
    </location>
</feature>
<evidence type="ECO:0000256" key="6">
    <source>
        <dbReference type="ARBA" id="ARBA00023002"/>
    </source>
</evidence>
<organism evidence="8 9">
    <name type="scientific">Cylicostephanus goldi</name>
    <name type="common">Nematode worm</name>
    <dbReference type="NCBI Taxonomy" id="71465"/>
    <lineage>
        <taxon>Eukaryota</taxon>
        <taxon>Metazoa</taxon>
        <taxon>Ecdysozoa</taxon>
        <taxon>Nematoda</taxon>
        <taxon>Chromadorea</taxon>
        <taxon>Rhabditida</taxon>
        <taxon>Rhabditina</taxon>
        <taxon>Rhabditomorpha</taxon>
        <taxon>Strongyloidea</taxon>
        <taxon>Strongylidae</taxon>
        <taxon>Cylicostephanus</taxon>
    </lineage>
</organism>
<keyword evidence="5" id="KW-0521">NADP</keyword>
<dbReference type="GO" id="GO:0003958">
    <property type="term" value="F:NADPH-hemoprotein reductase activity"/>
    <property type="evidence" value="ECO:0007669"/>
    <property type="project" value="TreeGrafter"/>
</dbReference>
<dbReference type="AlphaFoldDB" id="A0A3P6TSD3"/>
<comment type="cofactor">
    <cofactor evidence="1">
        <name>FAD</name>
        <dbReference type="ChEBI" id="CHEBI:57692"/>
    </cofactor>
</comment>
<sequence length="269" mass="30713">GEYARLGAFERLRPPFDQKNPFPATIVENRELHTEKSERSCRHIEFAVEGRVLILLIFSCIILCASGSRIRYESGDHLAVFPTNDPELVEAMISLLDFNPEQAFRLINIDEESSKRNPFPCPCTYRTALTHYVDICAPMKSHVLKAISEYCTDEGEKLHLSILSTANEEGLKEYSNYIVKERRSIIDVLREHPTCKPPIEYLLELLPRLQARYYSIASSPKHKENRIAICCIITKYTVGDRLIKGVCTNYLLGKVSIILPVLLLKCQLI</sequence>
<keyword evidence="9" id="KW-1185">Reference proteome</keyword>
<dbReference type="PANTHER" id="PTHR19384:SF17">
    <property type="entry name" value="NADPH--CYTOCHROME P450 REDUCTASE"/>
    <property type="match status" value="1"/>
</dbReference>
<evidence type="ECO:0000256" key="4">
    <source>
        <dbReference type="ARBA" id="ARBA00022827"/>
    </source>
</evidence>
<protein>
    <recommendedName>
        <fullName evidence="7">FAD-binding FR-type domain-containing protein</fullName>
    </recommendedName>
</protein>
<dbReference type="PANTHER" id="PTHR19384">
    <property type="entry name" value="NITRIC OXIDE SYNTHASE-RELATED"/>
    <property type="match status" value="1"/>
</dbReference>
<keyword evidence="4" id="KW-0274">FAD</keyword>
<dbReference type="PRINTS" id="PR00371">
    <property type="entry name" value="FPNCR"/>
</dbReference>
<reference evidence="8 9" key="1">
    <citation type="submission" date="2018-11" db="EMBL/GenBank/DDBJ databases">
        <authorList>
            <consortium name="Pathogen Informatics"/>
        </authorList>
    </citation>
    <scope>NUCLEOTIDE SEQUENCE [LARGE SCALE GENOMIC DNA]</scope>
</reference>
<dbReference type="InterPro" id="IPR017938">
    <property type="entry name" value="Riboflavin_synthase-like_b-brl"/>
</dbReference>
<accession>A0A3P6TSD3</accession>
<dbReference type="OrthoDB" id="1856718at2759"/>